<dbReference type="InterPro" id="IPR036147">
    <property type="entry name" value="Anti-sigma_E_RseA_N_sf"/>
</dbReference>
<dbReference type="EMBL" id="JBBUTG010000007">
    <property type="protein sequence ID" value="MEK8031824.1"/>
    <property type="molecule type" value="Genomic_DNA"/>
</dbReference>
<dbReference type="InterPro" id="IPR005572">
    <property type="entry name" value="Anti-sigma_E_RseA_N"/>
</dbReference>
<proteinExistence type="predicted"/>
<dbReference type="Proteomes" id="UP001371218">
    <property type="component" value="Unassembled WGS sequence"/>
</dbReference>
<sequence length="215" mass="22482">MTHPVDESNERRWLQLSALCDGEASAHEAAATFDGWRDDASLRARWHSYQLIGDVMRSDDLASDAQHDQAFLLALRQRLAQEPVVLAPSRVEPLAAPVALPIQAVAGGRRQRWAAPMAMAAGVMVTGALVVMSSSGPQPSVSSGATLAAVPASTQAAPSMVAVGAGAGASAVQVGDMIRNPELDRYLNAHRQFAQSSALSVPGGVRQVAVTPDGR</sequence>
<evidence type="ECO:0000313" key="2">
    <source>
        <dbReference type="EMBL" id="MEK8031824.1"/>
    </source>
</evidence>
<evidence type="ECO:0000313" key="3">
    <source>
        <dbReference type="Proteomes" id="UP001371218"/>
    </source>
</evidence>
<reference evidence="2 3" key="1">
    <citation type="submission" date="2024-04" db="EMBL/GenBank/DDBJ databases">
        <title>Novel species of the genus Ideonella isolated from streams.</title>
        <authorList>
            <person name="Lu H."/>
        </authorList>
    </citation>
    <scope>NUCLEOTIDE SEQUENCE [LARGE SCALE GENOMIC DNA]</scope>
    <source>
        <strain evidence="2 3">DXS29W</strain>
    </source>
</reference>
<dbReference type="CDD" id="cd16328">
    <property type="entry name" value="RseA_N"/>
    <property type="match status" value="1"/>
</dbReference>
<gene>
    <name evidence="2" type="ORF">AACH06_13435</name>
</gene>
<dbReference type="PANTHER" id="PTHR38104">
    <property type="match status" value="1"/>
</dbReference>
<protein>
    <submittedName>
        <fullName evidence="2">Sigma-E factor negative regulatory protein</fullName>
    </submittedName>
</protein>
<name>A0ABU9BPC9_9BURK</name>
<comment type="caution">
    <text evidence="2">The sequence shown here is derived from an EMBL/GenBank/DDBJ whole genome shotgun (WGS) entry which is preliminary data.</text>
</comment>
<dbReference type="InterPro" id="IPR052383">
    <property type="entry name" value="Anti-sigma-E_RseA-like"/>
</dbReference>
<organism evidence="2 3">
    <name type="scientific">Ideonella lacteola</name>
    <dbReference type="NCBI Taxonomy" id="2984193"/>
    <lineage>
        <taxon>Bacteria</taxon>
        <taxon>Pseudomonadati</taxon>
        <taxon>Pseudomonadota</taxon>
        <taxon>Betaproteobacteria</taxon>
        <taxon>Burkholderiales</taxon>
        <taxon>Sphaerotilaceae</taxon>
        <taxon>Ideonella</taxon>
    </lineage>
</organism>
<dbReference type="PANTHER" id="PTHR38104:SF1">
    <property type="entry name" value="ANTI-SIGMA-E FACTOR RSEA"/>
    <property type="match status" value="1"/>
</dbReference>
<evidence type="ECO:0000259" key="1">
    <source>
        <dbReference type="Pfam" id="PF03872"/>
    </source>
</evidence>
<accession>A0ABU9BPC9</accession>
<keyword evidence="3" id="KW-1185">Reference proteome</keyword>
<dbReference type="Pfam" id="PF03872">
    <property type="entry name" value="RseA_N"/>
    <property type="match status" value="1"/>
</dbReference>
<dbReference type="SUPFAM" id="SSF89069">
    <property type="entry name" value="N-terminal, cytoplasmic domain of anti-sigmaE factor RseA"/>
    <property type="match status" value="1"/>
</dbReference>
<dbReference type="Gene3D" id="1.10.10.880">
    <property type="entry name" value="Anti sigma-E protein RseA, N-terminal domain"/>
    <property type="match status" value="1"/>
</dbReference>
<dbReference type="RefSeq" id="WP_341426225.1">
    <property type="nucleotide sequence ID" value="NZ_JBBUTG010000007.1"/>
</dbReference>
<feature type="domain" description="Anti sigma-E protein RseA N-terminal" evidence="1">
    <location>
        <begin position="15"/>
        <end position="92"/>
    </location>
</feature>